<dbReference type="Gene3D" id="2.40.70.10">
    <property type="entry name" value="Acid Proteases"/>
    <property type="match status" value="1"/>
</dbReference>
<dbReference type="eggNOG" id="KOG0012">
    <property type="taxonomic scope" value="Eukaryota"/>
</dbReference>
<dbReference type="SUPFAM" id="SSF50630">
    <property type="entry name" value="Acid proteases"/>
    <property type="match status" value="1"/>
</dbReference>
<name>D8LQW7_ECTSI</name>
<dbReference type="InterPro" id="IPR019103">
    <property type="entry name" value="Peptidase_aspartic_DDI1-type"/>
</dbReference>
<comment type="similarity">
    <text evidence="1">Belongs to the DDI1 family.</text>
</comment>
<organism evidence="7 8">
    <name type="scientific">Ectocarpus siliculosus</name>
    <name type="common">Brown alga</name>
    <name type="synonym">Conferva siliculosa</name>
    <dbReference type="NCBI Taxonomy" id="2880"/>
    <lineage>
        <taxon>Eukaryota</taxon>
        <taxon>Sar</taxon>
        <taxon>Stramenopiles</taxon>
        <taxon>Ochrophyta</taxon>
        <taxon>PX clade</taxon>
        <taxon>Phaeophyceae</taxon>
        <taxon>Ectocarpales</taxon>
        <taxon>Ectocarpaceae</taxon>
        <taxon>Ectocarpus</taxon>
    </lineage>
</organism>
<dbReference type="InterPro" id="IPR021109">
    <property type="entry name" value="Peptidase_aspartic_dom_sf"/>
</dbReference>
<dbReference type="Proteomes" id="UP000002630">
    <property type="component" value="Linkage Group LG18"/>
</dbReference>
<reference evidence="7 8" key="1">
    <citation type="journal article" date="2010" name="Nature">
        <title>The Ectocarpus genome and the independent evolution of multicellularity in brown algae.</title>
        <authorList>
            <person name="Cock J.M."/>
            <person name="Sterck L."/>
            <person name="Rouze P."/>
            <person name="Scornet D."/>
            <person name="Allen A.E."/>
            <person name="Amoutzias G."/>
            <person name="Anthouard V."/>
            <person name="Artiguenave F."/>
            <person name="Aury J.M."/>
            <person name="Badger J.H."/>
            <person name="Beszteri B."/>
            <person name="Billiau K."/>
            <person name="Bonnet E."/>
            <person name="Bothwell J.H."/>
            <person name="Bowler C."/>
            <person name="Boyen C."/>
            <person name="Brownlee C."/>
            <person name="Carrano C.J."/>
            <person name="Charrier B."/>
            <person name="Cho G.Y."/>
            <person name="Coelho S.M."/>
            <person name="Collen J."/>
            <person name="Corre E."/>
            <person name="Da Silva C."/>
            <person name="Delage L."/>
            <person name="Delaroque N."/>
            <person name="Dittami S.M."/>
            <person name="Doulbeau S."/>
            <person name="Elias M."/>
            <person name="Farnham G."/>
            <person name="Gachon C.M."/>
            <person name="Gschloessl B."/>
            <person name="Heesch S."/>
            <person name="Jabbari K."/>
            <person name="Jubin C."/>
            <person name="Kawai H."/>
            <person name="Kimura K."/>
            <person name="Kloareg B."/>
            <person name="Kupper F.C."/>
            <person name="Lang D."/>
            <person name="Le Bail A."/>
            <person name="Leblanc C."/>
            <person name="Lerouge P."/>
            <person name="Lohr M."/>
            <person name="Lopez P.J."/>
            <person name="Martens C."/>
            <person name="Maumus F."/>
            <person name="Michel G."/>
            <person name="Miranda-Saavedra D."/>
            <person name="Morales J."/>
            <person name="Moreau H."/>
            <person name="Motomura T."/>
            <person name="Nagasato C."/>
            <person name="Napoli C.A."/>
            <person name="Nelson D.R."/>
            <person name="Nyvall-Collen P."/>
            <person name="Peters A.F."/>
            <person name="Pommier C."/>
            <person name="Potin P."/>
            <person name="Poulain J."/>
            <person name="Quesneville H."/>
            <person name="Read B."/>
            <person name="Rensing S.A."/>
            <person name="Ritter A."/>
            <person name="Rousvoal S."/>
            <person name="Samanta M."/>
            <person name="Samson G."/>
            <person name="Schroeder D.C."/>
            <person name="Segurens B."/>
            <person name="Strittmatter M."/>
            <person name="Tonon T."/>
            <person name="Tregear J.W."/>
            <person name="Valentin K."/>
            <person name="von Dassow P."/>
            <person name="Yamagishi T."/>
            <person name="Van de Peer Y."/>
            <person name="Wincker P."/>
        </authorList>
    </citation>
    <scope>NUCLEOTIDE SEQUENCE [LARGE SCALE GENOMIC DNA]</scope>
    <source>
        <strain evidence="8">Ec32 / CCAP1310/4</strain>
    </source>
</reference>
<feature type="compositionally biased region" description="Basic and acidic residues" evidence="5">
    <location>
        <begin position="395"/>
        <end position="404"/>
    </location>
</feature>
<keyword evidence="8" id="KW-1185">Reference proteome</keyword>
<sequence length="503" mass="53783">MATQAPSIRRAKDGAQHSLPSAPTDGAAAATTKVPMTRQRHSNTRGWGWRRCPVFSTTTTIRALRLAVALLALAGRLVPAQGAGGDLGPRSEWQHPRSRGRRGNKAGGDGSGRGRREARRGYAGAFPCRERSEREGAVASEGEAGGGWSRRRKGSESMREIVELAKADARAVRAAGQRQNEDAAAATAAEAEAAWAAAGVGSGGSVGDNAMLFLECEVNGRVLRAFVDTGAQVTVMSAACAERCGLASRIDKSYAGRAVGVGFARILGRIHDASIRIGNSCLRCSLTVIEHGEIDLLVGLDVLRAHRCEISLSKNRMKFHAGDGPAKEVAFLTRIEREGGRCQRRRHRPRRRSSGVGRGADRYGYADDNDGCSYSSEEGASRSYGAPGAPPPPRVLREMARGTRGDGTPSGMEKRPSQHSSSMEDSDDGGGGGDGIGGPSQSVWPKKRMRGWPPRGGEEELETAENHREEREGRHEGKADSRRPGRRGRRWHQSSGLEGGHTY</sequence>
<keyword evidence="4" id="KW-0378">Hydrolase</keyword>
<evidence type="ECO:0000259" key="6">
    <source>
        <dbReference type="Pfam" id="PF09668"/>
    </source>
</evidence>
<feature type="region of interest" description="Disordered" evidence="5">
    <location>
        <begin position="1"/>
        <end position="49"/>
    </location>
</feature>
<dbReference type="GO" id="GO:0004190">
    <property type="term" value="F:aspartic-type endopeptidase activity"/>
    <property type="evidence" value="ECO:0007669"/>
    <property type="project" value="UniProtKB-KW"/>
</dbReference>
<dbReference type="OrthoDB" id="1047367at2759"/>
<evidence type="ECO:0000313" key="8">
    <source>
        <dbReference type="Proteomes" id="UP000002630"/>
    </source>
</evidence>
<protein>
    <submittedName>
        <fullName evidence="7">Peptidase aspartic, catalytic UBA-like</fullName>
    </submittedName>
</protein>
<dbReference type="CDD" id="cd05479">
    <property type="entry name" value="RP_DDI"/>
    <property type="match status" value="1"/>
</dbReference>
<evidence type="ECO:0000256" key="5">
    <source>
        <dbReference type="SAM" id="MobiDB-lite"/>
    </source>
</evidence>
<feature type="region of interest" description="Disordered" evidence="5">
    <location>
        <begin position="340"/>
        <end position="503"/>
    </location>
</feature>
<feature type="compositionally biased region" description="Basic and acidic residues" evidence="5">
    <location>
        <begin position="464"/>
        <end position="483"/>
    </location>
</feature>
<feature type="domain" description="Aspartic peptidase DDI1-type" evidence="6">
    <location>
        <begin position="208"/>
        <end position="310"/>
    </location>
</feature>
<dbReference type="PANTHER" id="PTHR12917">
    <property type="entry name" value="ASPARTYL PROTEASE DDI-RELATED"/>
    <property type="match status" value="1"/>
</dbReference>
<evidence type="ECO:0000256" key="3">
    <source>
        <dbReference type="ARBA" id="ARBA00022750"/>
    </source>
</evidence>
<dbReference type="GO" id="GO:0006508">
    <property type="term" value="P:proteolysis"/>
    <property type="evidence" value="ECO:0007669"/>
    <property type="project" value="UniProtKB-KW"/>
</dbReference>
<evidence type="ECO:0000256" key="2">
    <source>
        <dbReference type="ARBA" id="ARBA00022670"/>
    </source>
</evidence>
<proteinExistence type="inferred from homology"/>
<keyword evidence="2" id="KW-0645">Protease</keyword>
<dbReference type="InParanoid" id="D8LQW7"/>
<keyword evidence="3" id="KW-0064">Aspartyl protease</keyword>
<feature type="compositionally biased region" description="Gly residues" evidence="5">
    <location>
        <begin position="429"/>
        <end position="438"/>
    </location>
</feature>
<dbReference type="EMBL" id="FN649743">
    <property type="protein sequence ID" value="CBN77640.1"/>
    <property type="molecule type" value="Genomic_DNA"/>
</dbReference>
<feature type="compositionally biased region" description="Basic residues" evidence="5">
    <location>
        <begin position="342"/>
        <end position="353"/>
    </location>
</feature>
<dbReference type="PANTHER" id="PTHR12917:SF1">
    <property type="entry name" value="AT13091P"/>
    <property type="match status" value="1"/>
</dbReference>
<dbReference type="STRING" id="2880.D8LQW7"/>
<dbReference type="Pfam" id="PF09668">
    <property type="entry name" value="Asp_protease"/>
    <property type="match status" value="1"/>
</dbReference>
<dbReference type="AlphaFoldDB" id="D8LQW7"/>
<evidence type="ECO:0000313" key="7">
    <source>
        <dbReference type="EMBL" id="CBN77640.1"/>
    </source>
</evidence>
<feature type="region of interest" description="Disordered" evidence="5">
    <location>
        <begin position="80"/>
        <end position="155"/>
    </location>
</feature>
<accession>D8LQW7</accession>
<evidence type="ECO:0000256" key="4">
    <source>
        <dbReference type="ARBA" id="ARBA00022801"/>
    </source>
</evidence>
<dbReference type="EMBL" id="FN648830">
    <property type="protein sequence ID" value="CBN77640.1"/>
    <property type="molecule type" value="Genomic_DNA"/>
</dbReference>
<gene>
    <name evidence="7" type="ORF">Esi_0061_0012</name>
</gene>
<evidence type="ECO:0000256" key="1">
    <source>
        <dbReference type="ARBA" id="ARBA00009136"/>
    </source>
</evidence>